<dbReference type="InterPro" id="IPR011059">
    <property type="entry name" value="Metal-dep_hydrolase_composite"/>
</dbReference>
<dbReference type="InterPro" id="IPR032466">
    <property type="entry name" value="Metal_Hydrolase"/>
</dbReference>
<dbReference type="PANTHER" id="PTHR43794">
    <property type="entry name" value="AMINOHYDROLASE SSNA-RELATED"/>
    <property type="match status" value="1"/>
</dbReference>
<dbReference type="SUPFAM" id="SSF51556">
    <property type="entry name" value="Metallo-dependent hydrolases"/>
    <property type="match status" value="1"/>
</dbReference>
<dbReference type="STRING" id="52560.SAMN04488082_12311"/>
<dbReference type="OrthoDB" id="9807210at2"/>
<dbReference type="InterPro" id="IPR050287">
    <property type="entry name" value="MTA/SAH_deaminase"/>
</dbReference>
<sequence length="368" mass="39238">MNEAFRAARILTMNPDCPEILDGGILVREGRILALGAWREVAGDGVPRDLGAVTLVPGLINAHAHLELSHLAGRVPAGLGFAGWADALFAAMRESRVTEAALKRAVDEARASGTCHVADVVGREFDMVRRVLDSQGLDGFLFQEFSGRGREFKPKDLPGAWSPGVHSLYSTDQGLARSIKQWCESLALPFCLHLAEAPGENELFKSGSGEFADFLRARRILPRGFAAPGVSAVGFARELGLLDELTLAVHCVQIDEHDVQILAASGASVCLCPRSNRWIGVGEAPVAALHAAKVPLCLGTDSLASVPDLDLWQELRVVRTLLPASASLSDLLALATRNPARLLGIDADLGSLDVGKRAAWAVLPVDMK</sequence>
<keyword evidence="4" id="KW-1185">Reference proteome</keyword>
<dbReference type="GO" id="GO:0016810">
    <property type="term" value="F:hydrolase activity, acting on carbon-nitrogen (but not peptide) bonds"/>
    <property type="evidence" value="ECO:0007669"/>
    <property type="project" value="InterPro"/>
</dbReference>
<evidence type="ECO:0000256" key="1">
    <source>
        <dbReference type="ARBA" id="ARBA00022801"/>
    </source>
</evidence>
<name>A0A1I3ZAI3_9BACT</name>
<proteinExistence type="predicted"/>
<evidence type="ECO:0000259" key="2">
    <source>
        <dbReference type="Pfam" id="PF01979"/>
    </source>
</evidence>
<dbReference type="InterPro" id="IPR006680">
    <property type="entry name" value="Amidohydro-rel"/>
</dbReference>
<reference evidence="4" key="1">
    <citation type="submission" date="2016-10" db="EMBL/GenBank/DDBJ databases">
        <authorList>
            <person name="Varghese N."/>
            <person name="Submissions S."/>
        </authorList>
    </citation>
    <scope>NUCLEOTIDE SEQUENCE [LARGE SCALE GENOMIC DNA]</scope>
    <source>
        <strain evidence="4">DSM 5918</strain>
    </source>
</reference>
<dbReference type="Pfam" id="PF01979">
    <property type="entry name" value="Amidohydro_1"/>
    <property type="match status" value="1"/>
</dbReference>
<dbReference type="RefSeq" id="WP_092378753.1">
    <property type="nucleotide sequence ID" value="NZ_FORX01000023.1"/>
</dbReference>
<dbReference type="Proteomes" id="UP000198635">
    <property type="component" value="Unassembled WGS sequence"/>
</dbReference>
<feature type="domain" description="Amidohydrolase-related" evidence="2">
    <location>
        <begin position="54"/>
        <end position="363"/>
    </location>
</feature>
<dbReference type="PANTHER" id="PTHR43794:SF11">
    <property type="entry name" value="AMIDOHYDROLASE-RELATED DOMAIN-CONTAINING PROTEIN"/>
    <property type="match status" value="1"/>
</dbReference>
<keyword evidence="1" id="KW-0378">Hydrolase</keyword>
<dbReference type="Gene3D" id="3.20.20.140">
    <property type="entry name" value="Metal-dependent hydrolases"/>
    <property type="match status" value="1"/>
</dbReference>
<dbReference type="AlphaFoldDB" id="A0A1I3ZAI3"/>
<dbReference type="SUPFAM" id="SSF51338">
    <property type="entry name" value="Composite domain of metallo-dependent hydrolases"/>
    <property type="match status" value="1"/>
</dbReference>
<protein>
    <submittedName>
        <fullName evidence="3">Cytosine/adenosine deaminase</fullName>
    </submittedName>
</protein>
<dbReference type="EMBL" id="FORX01000023">
    <property type="protein sequence ID" value="SFK40930.1"/>
    <property type="molecule type" value="Genomic_DNA"/>
</dbReference>
<organism evidence="3 4">
    <name type="scientific">Desulfomicrobium apsheronum</name>
    <dbReference type="NCBI Taxonomy" id="52560"/>
    <lineage>
        <taxon>Bacteria</taxon>
        <taxon>Pseudomonadati</taxon>
        <taxon>Thermodesulfobacteriota</taxon>
        <taxon>Desulfovibrionia</taxon>
        <taxon>Desulfovibrionales</taxon>
        <taxon>Desulfomicrobiaceae</taxon>
        <taxon>Desulfomicrobium</taxon>
    </lineage>
</organism>
<evidence type="ECO:0000313" key="3">
    <source>
        <dbReference type="EMBL" id="SFK40930.1"/>
    </source>
</evidence>
<evidence type="ECO:0000313" key="4">
    <source>
        <dbReference type="Proteomes" id="UP000198635"/>
    </source>
</evidence>
<gene>
    <name evidence="3" type="ORF">SAMN04488082_12311</name>
</gene>
<accession>A0A1I3ZAI3</accession>